<dbReference type="PANTHER" id="PTHR44328:SF11">
    <property type="entry name" value="GLUTATHIONE S-TRANSFERASE L2, CHLOROPLASTIC"/>
    <property type="match status" value="1"/>
</dbReference>
<dbReference type="InterPro" id="IPR036249">
    <property type="entry name" value="Thioredoxin-like_sf"/>
</dbReference>
<dbReference type="SFLD" id="SFLDG00358">
    <property type="entry name" value="Main_(cytGST)"/>
    <property type="match status" value="1"/>
</dbReference>
<evidence type="ECO:0000256" key="1">
    <source>
        <dbReference type="ARBA" id="ARBA00012452"/>
    </source>
</evidence>
<proteinExistence type="inferred from homology"/>
<protein>
    <recommendedName>
        <fullName evidence="1">glutathione transferase</fullName>
        <ecNumber evidence="1">2.5.1.18</ecNumber>
    </recommendedName>
</protein>
<dbReference type="SUPFAM" id="SSF52833">
    <property type="entry name" value="Thioredoxin-like"/>
    <property type="match status" value="1"/>
</dbReference>
<accession>A0A2P5DPZ4</accession>
<dbReference type="FunFam" id="3.40.30.10:FF:000091">
    <property type="entry name" value="Glutathione S-transferase L2, chloroplastic"/>
    <property type="match status" value="1"/>
</dbReference>
<dbReference type="Gene3D" id="3.40.30.10">
    <property type="entry name" value="Glutaredoxin"/>
    <property type="match status" value="1"/>
</dbReference>
<dbReference type="InterPro" id="IPR036282">
    <property type="entry name" value="Glutathione-S-Trfase_C_sf"/>
</dbReference>
<comment type="similarity">
    <text evidence="4">Belongs to the GST superfamily. Lambda family.</text>
</comment>
<dbReference type="Proteomes" id="UP000237105">
    <property type="component" value="Unassembled WGS sequence"/>
</dbReference>
<dbReference type="GO" id="GO:0009636">
    <property type="term" value="P:response to toxic substance"/>
    <property type="evidence" value="ECO:0007669"/>
    <property type="project" value="UniProtKB-KW"/>
</dbReference>
<dbReference type="InterPro" id="IPR040079">
    <property type="entry name" value="Glutathione_S-Trfase"/>
</dbReference>
<evidence type="ECO:0000256" key="3">
    <source>
        <dbReference type="ARBA" id="ARBA00047960"/>
    </source>
</evidence>
<comment type="caution">
    <text evidence="6">The sequence shown here is derived from an EMBL/GenBank/DDBJ whole genome shotgun (WGS) entry which is preliminary data.</text>
</comment>
<dbReference type="SFLD" id="SFLDS00019">
    <property type="entry name" value="Glutathione_Transferase_(cytos"/>
    <property type="match status" value="1"/>
</dbReference>
<dbReference type="SUPFAM" id="SSF47616">
    <property type="entry name" value="GST C-terminal domain-like"/>
    <property type="match status" value="1"/>
</dbReference>
<dbReference type="EC" id="2.5.1.18" evidence="1"/>
<gene>
    <name evidence="6" type="ORF">PanWU01x14_043410</name>
</gene>
<dbReference type="OrthoDB" id="4951845at2759"/>
<evidence type="ECO:0000256" key="4">
    <source>
        <dbReference type="ARBA" id="ARBA00060732"/>
    </source>
</evidence>
<dbReference type="GO" id="GO:0004364">
    <property type="term" value="F:glutathione transferase activity"/>
    <property type="evidence" value="ECO:0007669"/>
    <property type="project" value="UniProtKB-EC"/>
</dbReference>
<sequence>MATFKVSCGRSFTSSAPLISSFPNNSSLIKLPNPKIFSTPKFQLQASFGIRTKTKTRTRTRTRTKTLVFAAMATGSVQEVRPPTLSSSSDPPPLFDGKTRLYLAYICPYAQRVWITRNVKGLQEKIELVPLDLQDRPAWYKEKVYPPNKVPSLEHNNDVIGESLDLIKYLDSHFEGPSLLPDDAAKKEYAEELLSNTDSFNKSVYSSFKGDVNEAVAAFDYIETALSKFEDGPFFLGQFSLVDIAYVPFIERFQPFLSEVVKYDITAGRPKLKAWIEEVNKVEGYIPTRSDPKEIIASIKKRFSVIHYH</sequence>
<dbReference type="InterPro" id="IPR004045">
    <property type="entry name" value="Glutathione_S-Trfase_N"/>
</dbReference>
<comment type="catalytic activity">
    <reaction evidence="3">
        <text>RX + glutathione = an S-substituted glutathione + a halide anion + H(+)</text>
        <dbReference type="Rhea" id="RHEA:16437"/>
        <dbReference type="ChEBI" id="CHEBI:15378"/>
        <dbReference type="ChEBI" id="CHEBI:16042"/>
        <dbReference type="ChEBI" id="CHEBI:17792"/>
        <dbReference type="ChEBI" id="CHEBI:57925"/>
        <dbReference type="ChEBI" id="CHEBI:90779"/>
        <dbReference type="EC" id="2.5.1.18"/>
    </reaction>
</comment>
<dbReference type="InterPro" id="IPR044629">
    <property type="entry name" value="GSTL1/2/3"/>
</dbReference>
<dbReference type="Gene3D" id="1.20.1050.10">
    <property type="match status" value="1"/>
</dbReference>
<dbReference type="PROSITE" id="PS50404">
    <property type="entry name" value="GST_NTER"/>
    <property type="match status" value="1"/>
</dbReference>
<dbReference type="CDD" id="cd03203">
    <property type="entry name" value="GST_C_Lambda"/>
    <property type="match status" value="1"/>
</dbReference>
<evidence type="ECO:0000313" key="7">
    <source>
        <dbReference type="Proteomes" id="UP000237105"/>
    </source>
</evidence>
<organism evidence="6 7">
    <name type="scientific">Parasponia andersonii</name>
    <name type="common">Sponia andersonii</name>
    <dbReference type="NCBI Taxonomy" id="3476"/>
    <lineage>
        <taxon>Eukaryota</taxon>
        <taxon>Viridiplantae</taxon>
        <taxon>Streptophyta</taxon>
        <taxon>Embryophyta</taxon>
        <taxon>Tracheophyta</taxon>
        <taxon>Spermatophyta</taxon>
        <taxon>Magnoliopsida</taxon>
        <taxon>eudicotyledons</taxon>
        <taxon>Gunneridae</taxon>
        <taxon>Pentapetalae</taxon>
        <taxon>rosids</taxon>
        <taxon>fabids</taxon>
        <taxon>Rosales</taxon>
        <taxon>Cannabaceae</taxon>
        <taxon>Parasponia</taxon>
    </lineage>
</organism>
<feature type="domain" description="GST N-terminal" evidence="5">
    <location>
        <begin position="97"/>
        <end position="178"/>
    </location>
</feature>
<dbReference type="AlphaFoldDB" id="A0A2P5DPZ4"/>
<evidence type="ECO:0000259" key="5">
    <source>
        <dbReference type="PROSITE" id="PS50404"/>
    </source>
</evidence>
<dbReference type="PANTHER" id="PTHR44328">
    <property type="entry name" value="GLUTATHIONE S-TRANSFERASE L1"/>
    <property type="match status" value="1"/>
</dbReference>
<name>A0A2P5DPZ4_PARAD</name>
<evidence type="ECO:0000313" key="6">
    <source>
        <dbReference type="EMBL" id="PON75374.1"/>
    </source>
</evidence>
<dbReference type="EMBL" id="JXTB01000024">
    <property type="protein sequence ID" value="PON75374.1"/>
    <property type="molecule type" value="Genomic_DNA"/>
</dbReference>
<dbReference type="FunFam" id="1.20.1050.10:FF:000041">
    <property type="entry name" value="Lambda class glutathione S-transferase"/>
    <property type="match status" value="1"/>
</dbReference>
<dbReference type="STRING" id="3476.A0A2P5DPZ4"/>
<dbReference type="Pfam" id="PF13410">
    <property type="entry name" value="GST_C_2"/>
    <property type="match status" value="1"/>
</dbReference>
<dbReference type="Pfam" id="PF13417">
    <property type="entry name" value="GST_N_3"/>
    <property type="match status" value="1"/>
</dbReference>
<keyword evidence="7" id="KW-1185">Reference proteome</keyword>
<keyword evidence="2" id="KW-0216">Detoxification</keyword>
<evidence type="ECO:0000256" key="2">
    <source>
        <dbReference type="ARBA" id="ARBA00022575"/>
    </source>
</evidence>
<reference evidence="7" key="1">
    <citation type="submission" date="2016-06" db="EMBL/GenBank/DDBJ databases">
        <title>Parallel loss of symbiosis genes in relatives of nitrogen-fixing non-legume Parasponia.</title>
        <authorList>
            <person name="Van Velzen R."/>
            <person name="Holmer R."/>
            <person name="Bu F."/>
            <person name="Rutten L."/>
            <person name="Van Zeijl A."/>
            <person name="Liu W."/>
            <person name="Santuari L."/>
            <person name="Cao Q."/>
            <person name="Sharma T."/>
            <person name="Shen D."/>
            <person name="Roswanjaya Y."/>
            <person name="Wardhani T."/>
            <person name="Kalhor M.S."/>
            <person name="Jansen J."/>
            <person name="Van den Hoogen J."/>
            <person name="Gungor B."/>
            <person name="Hartog M."/>
            <person name="Hontelez J."/>
            <person name="Verver J."/>
            <person name="Yang W.-C."/>
            <person name="Schijlen E."/>
            <person name="Repin R."/>
            <person name="Schilthuizen M."/>
            <person name="Schranz E."/>
            <person name="Heidstra R."/>
            <person name="Miyata K."/>
            <person name="Fedorova E."/>
            <person name="Kohlen W."/>
            <person name="Bisseling T."/>
            <person name="Smit S."/>
            <person name="Geurts R."/>
        </authorList>
    </citation>
    <scope>NUCLEOTIDE SEQUENCE [LARGE SCALE GENOMIC DNA]</scope>
    <source>
        <strain evidence="7">cv. WU1-14</strain>
    </source>
</reference>